<proteinExistence type="predicted"/>
<feature type="region of interest" description="Disordered" evidence="1">
    <location>
        <begin position="1"/>
        <end position="25"/>
    </location>
</feature>
<keyword evidence="3" id="KW-1185">Reference proteome</keyword>
<feature type="compositionally biased region" description="Polar residues" evidence="1">
    <location>
        <begin position="585"/>
        <end position="598"/>
    </location>
</feature>
<comment type="caution">
    <text evidence="2">The sequence shown here is derived from an EMBL/GenBank/DDBJ whole genome shotgun (WGS) entry which is preliminary data.</text>
</comment>
<feature type="region of interest" description="Disordered" evidence="1">
    <location>
        <begin position="39"/>
        <end position="61"/>
    </location>
</feature>
<dbReference type="EMBL" id="JAPCWZ010000004">
    <property type="protein sequence ID" value="KAK8867458.1"/>
    <property type="molecule type" value="Genomic_DNA"/>
</dbReference>
<reference evidence="2 3" key="1">
    <citation type="journal article" date="2024" name="IMA Fungus">
        <title>Apiospora arundinis, a panoply of carbohydrate-active enzymes and secondary metabolites.</title>
        <authorList>
            <person name="Sorensen T."/>
            <person name="Petersen C."/>
            <person name="Muurmann A.T."/>
            <person name="Christiansen J.V."/>
            <person name="Brundto M.L."/>
            <person name="Overgaard C.K."/>
            <person name="Boysen A.T."/>
            <person name="Wollenberg R.D."/>
            <person name="Larsen T.O."/>
            <person name="Sorensen J.L."/>
            <person name="Nielsen K.L."/>
            <person name="Sondergaard T.E."/>
        </authorList>
    </citation>
    <scope>NUCLEOTIDE SEQUENCE [LARGE SCALE GENOMIC DNA]</scope>
    <source>
        <strain evidence="2 3">AAU 773</strain>
    </source>
</reference>
<accession>A0ABR2ISI6</accession>
<feature type="compositionally biased region" description="Polar residues" evidence="1">
    <location>
        <begin position="45"/>
        <end position="54"/>
    </location>
</feature>
<evidence type="ECO:0000256" key="1">
    <source>
        <dbReference type="SAM" id="MobiDB-lite"/>
    </source>
</evidence>
<sequence length="635" mass="71816">MDIETPLHQKRPRKQHPPRPPKQEDYGAELRAFGIYIKPEDLASSKPQEASSTAGRKPIIRKNGPPSEVLFQCPEEKILYYSTVWYRLAAQPDFLVCSRCYVSHIKDTFLARPFTRFTPPVGAPSRCRFWVPRIVSILWPQALRLGSIRKIIEFADRRKTIPDCPEVGSDREDPEKQRRWFSYVDEQIGRLDCCEACYEDRVLGTAFASRFEVASEPLNNDAEPRKCMLRYRSVQHSLETYARRNGWAAFLAAVRQRLRASNCRGELVTACSTDRIIQIGANKYLWVCESCFLDKVATTAFHGHFSRAGNHTPDANGKFRCALASGPMVVALEAARIRNDYRVFKTAVKDITKSKFCSQSGIRGGPWYTLQGGCEGFQICQACYCGIIAPSEMGSFFDLADSQANSDSMVRLCDLNPASPRFLCYVEKLAQVVDIGDFSVFDRYVRRIVLVSTCPRRTTGNMRLWCVADGCTVCPECFETVAADTEFAHRFVIQCVRQPSPTICSLSSSGMRLKWAEACRDGSIEDFLTIARFRQEIYEQASSAINHIKRLHGSRFGQALADILFECSVIAKKGHHVSAREDHSASGNSRPDSLLTPSTASTTFEDLVRETLADTRLKEERWLIEEIKSVWDMID</sequence>
<evidence type="ECO:0000313" key="2">
    <source>
        <dbReference type="EMBL" id="KAK8867458.1"/>
    </source>
</evidence>
<feature type="compositionally biased region" description="Basic residues" evidence="1">
    <location>
        <begin position="8"/>
        <end position="19"/>
    </location>
</feature>
<feature type="region of interest" description="Disordered" evidence="1">
    <location>
        <begin position="578"/>
        <end position="598"/>
    </location>
</feature>
<evidence type="ECO:0008006" key="4">
    <source>
        <dbReference type="Google" id="ProtNLM"/>
    </source>
</evidence>
<protein>
    <recommendedName>
        <fullName evidence="4">Integral membrane protein</fullName>
    </recommendedName>
</protein>
<gene>
    <name evidence="2" type="ORF">PGQ11_006036</name>
</gene>
<name>A0ABR2ISI6_9PEZI</name>
<organism evidence="2 3">
    <name type="scientific">Apiospora arundinis</name>
    <dbReference type="NCBI Taxonomy" id="335852"/>
    <lineage>
        <taxon>Eukaryota</taxon>
        <taxon>Fungi</taxon>
        <taxon>Dikarya</taxon>
        <taxon>Ascomycota</taxon>
        <taxon>Pezizomycotina</taxon>
        <taxon>Sordariomycetes</taxon>
        <taxon>Xylariomycetidae</taxon>
        <taxon>Amphisphaeriales</taxon>
        <taxon>Apiosporaceae</taxon>
        <taxon>Apiospora</taxon>
    </lineage>
</organism>
<dbReference type="Proteomes" id="UP001390339">
    <property type="component" value="Unassembled WGS sequence"/>
</dbReference>
<evidence type="ECO:0000313" key="3">
    <source>
        <dbReference type="Proteomes" id="UP001390339"/>
    </source>
</evidence>